<dbReference type="SMART" id="SM00408">
    <property type="entry name" value="IGc2"/>
    <property type="match status" value="1"/>
</dbReference>
<keyword evidence="2" id="KW-1015">Disulfide bond</keyword>
<dbReference type="InterPro" id="IPR051755">
    <property type="entry name" value="Ig-like_CS_Receptor"/>
</dbReference>
<evidence type="ECO:0000256" key="3">
    <source>
        <dbReference type="ARBA" id="ARBA00023180"/>
    </source>
</evidence>
<reference evidence="6" key="1">
    <citation type="submission" date="2025-08" db="UniProtKB">
        <authorList>
            <consortium name="Ensembl"/>
        </authorList>
    </citation>
    <scope>IDENTIFICATION</scope>
</reference>
<dbReference type="InterPro" id="IPR013783">
    <property type="entry name" value="Ig-like_fold"/>
</dbReference>
<evidence type="ECO:0000256" key="2">
    <source>
        <dbReference type="ARBA" id="ARBA00023157"/>
    </source>
</evidence>
<dbReference type="PROSITE" id="PS50835">
    <property type="entry name" value="IG_LIKE"/>
    <property type="match status" value="1"/>
</dbReference>
<keyword evidence="3" id="KW-0325">Glycoprotein</keyword>
<dbReference type="PANTHER" id="PTHR19971">
    <property type="entry name" value="SIGNAL-REGULATORY PROTEIN BETA"/>
    <property type="match status" value="1"/>
</dbReference>
<dbReference type="Gene3D" id="2.60.40.10">
    <property type="entry name" value="Immunoglobulins"/>
    <property type="match status" value="1"/>
</dbReference>
<dbReference type="Pfam" id="PF07686">
    <property type="entry name" value="V-set"/>
    <property type="match status" value="1"/>
</dbReference>
<accession>A0A8C0FQ37</accession>
<evidence type="ECO:0000256" key="1">
    <source>
        <dbReference type="ARBA" id="ARBA00022729"/>
    </source>
</evidence>
<protein>
    <recommendedName>
        <fullName evidence="5">Ig-like domain-containing protein</fullName>
    </recommendedName>
</protein>
<evidence type="ECO:0000313" key="7">
    <source>
        <dbReference type="Proteomes" id="UP000694567"/>
    </source>
</evidence>
<dbReference type="InterPro" id="IPR003599">
    <property type="entry name" value="Ig_sub"/>
</dbReference>
<sequence>FPMPAGTWAPGNPRQPQTLLLLCPGVGAPMSWSFKLHQPQTRLLVTAGDTLTLTCTTFRDDPIGPVKWLKVWGSRNEIVYEQTGSFPRVTRVVSGSDTDFSIRISDVRPEDAGTYYCVKFSKSLGGEEEFRRGKGTEVSVHGEWALPTPPVVSGPNHRAGPGQSVSFTCTAGGF</sequence>
<dbReference type="InterPro" id="IPR013106">
    <property type="entry name" value="Ig_V-set"/>
</dbReference>
<name>A0A8C0FQ37_BUBBB</name>
<evidence type="ECO:0000313" key="6">
    <source>
        <dbReference type="Ensembl" id="ENSBOBP00000020674.1"/>
    </source>
</evidence>
<dbReference type="FunFam" id="2.60.40.10:FF:000295">
    <property type="entry name" value="Tyrosine-protein phosphatase non-receptor type substrate 1"/>
    <property type="match status" value="1"/>
</dbReference>
<keyword evidence="7" id="KW-1185">Reference proteome</keyword>
<feature type="domain" description="Ig-like" evidence="5">
    <location>
        <begin position="16"/>
        <end position="117"/>
    </location>
</feature>
<organism evidence="6 7">
    <name type="scientific">Bubo bubo</name>
    <name type="common">Eurasian eagle-owl</name>
    <name type="synonym">Strix bubo</name>
    <dbReference type="NCBI Taxonomy" id="30461"/>
    <lineage>
        <taxon>Eukaryota</taxon>
        <taxon>Metazoa</taxon>
        <taxon>Chordata</taxon>
        <taxon>Craniata</taxon>
        <taxon>Vertebrata</taxon>
        <taxon>Euteleostomi</taxon>
        <taxon>Archelosauria</taxon>
        <taxon>Archosauria</taxon>
        <taxon>Dinosauria</taxon>
        <taxon>Saurischia</taxon>
        <taxon>Theropoda</taxon>
        <taxon>Coelurosauria</taxon>
        <taxon>Aves</taxon>
        <taxon>Neognathae</taxon>
        <taxon>Neoaves</taxon>
        <taxon>Telluraves</taxon>
        <taxon>Strigiformes</taxon>
        <taxon>Strigidae</taxon>
        <taxon>Bubo</taxon>
    </lineage>
</organism>
<evidence type="ECO:0000256" key="4">
    <source>
        <dbReference type="ARBA" id="ARBA00023319"/>
    </source>
</evidence>
<keyword evidence="1" id="KW-0732">Signal</keyword>
<dbReference type="AlphaFoldDB" id="A0A8C0FQ37"/>
<evidence type="ECO:0000259" key="5">
    <source>
        <dbReference type="PROSITE" id="PS50835"/>
    </source>
</evidence>
<dbReference type="Ensembl" id="ENSBOBT00000021151.1">
    <property type="protein sequence ID" value="ENSBOBP00000020674.1"/>
    <property type="gene ID" value="ENSBOBG00000012586.1"/>
</dbReference>
<dbReference type="InterPro" id="IPR007110">
    <property type="entry name" value="Ig-like_dom"/>
</dbReference>
<reference evidence="6" key="2">
    <citation type="submission" date="2025-09" db="UniProtKB">
        <authorList>
            <consortium name="Ensembl"/>
        </authorList>
    </citation>
    <scope>IDENTIFICATION</scope>
</reference>
<dbReference type="SMART" id="SM00409">
    <property type="entry name" value="IG"/>
    <property type="match status" value="1"/>
</dbReference>
<dbReference type="InterPro" id="IPR003598">
    <property type="entry name" value="Ig_sub2"/>
</dbReference>
<dbReference type="Proteomes" id="UP000694567">
    <property type="component" value="Unplaced"/>
</dbReference>
<dbReference type="SUPFAM" id="SSF48726">
    <property type="entry name" value="Immunoglobulin"/>
    <property type="match status" value="1"/>
</dbReference>
<dbReference type="SMART" id="SM00406">
    <property type="entry name" value="IGv"/>
    <property type="match status" value="1"/>
</dbReference>
<dbReference type="InterPro" id="IPR036179">
    <property type="entry name" value="Ig-like_dom_sf"/>
</dbReference>
<keyword evidence="4" id="KW-0393">Immunoglobulin domain</keyword>
<proteinExistence type="predicted"/>